<evidence type="ECO:0000313" key="8">
    <source>
        <dbReference type="Proteomes" id="UP000574761"/>
    </source>
</evidence>
<evidence type="ECO:0000256" key="3">
    <source>
        <dbReference type="ARBA" id="ARBA00044146"/>
    </source>
</evidence>
<dbReference type="GO" id="GO:0004030">
    <property type="term" value="F:aldehyde dehydrogenase [NAD(P)+] activity"/>
    <property type="evidence" value="ECO:0007669"/>
    <property type="project" value="UniProtKB-ARBA"/>
</dbReference>
<dbReference type="RefSeq" id="WP_183806724.1">
    <property type="nucleotide sequence ID" value="NZ_JACIEE010000007.1"/>
</dbReference>
<dbReference type="InterPro" id="IPR029510">
    <property type="entry name" value="Ald_DH_CS_GLU"/>
</dbReference>
<sequence length="502" mass="55030">MLHQKIVETPFKLTYGNYIGGEWREPIGGRYFDNITPVTGGKLCEVARSDERDIEAALDAAHAAKDKWGQASATERANILMKIAQRMDDNLELLARAETLDNGKPIRETTAADIPLAIDHFRYFAACIRAQEGSIGQIDQDTVAYHFHEPLGVVGQIIPWNFPILMAAWKLAPALAAGNCVILKPAEQTPASILVWAELVGDLLPPGVLNIVNGFGLEAGKPLATSPRIAKIAFTGETSTGRLIMQYASQNLIPVTLELGGKSPNIFFSDVMAEDDDFLDKALEGFAMFALNQGEVCTCPSRALIQESIFDRFMEKAVKRVEAIKQGDPLDPSTMIGAQASGEQLEKILAYLDIGRQEGAEVLAGGSRNELGGELAGGYYVSPTIFKGHNKMRIFQEEIFGPVVSVTTFKDEKEALEIANDTLYGLGAGIWTRDGNRAYRFGREIQAGRVWTNCYHAYPAHAAFGGYKQSGVGRETHKMMLDHYQQTKNMLVSYSPKALGFF</sequence>
<dbReference type="InterPro" id="IPR015590">
    <property type="entry name" value="Aldehyde_DH_dom"/>
</dbReference>
<keyword evidence="8" id="KW-1185">Reference proteome</keyword>
<evidence type="ECO:0000259" key="6">
    <source>
        <dbReference type="Pfam" id="PF00171"/>
    </source>
</evidence>
<name>A0A7W6GJX3_9HYPH</name>
<comment type="caution">
    <text evidence="7">The sequence shown here is derived from an EMBL/GenBank/DDBJ whole genome shotgun (WGS) entry which is preliminary data.</text>
</comment>
<proteinExistence type="inferred from homology"/>
<dbReference type="InterPro" id="IPR016162">
    <property type="entry name" value="Ald_DH_N"/>
</dbReference>
<dbReference type="PANTHER" id="PTHR43111:SF1">
    <property type="entry name" value="ALDEHYDE DEHYDROGENASE B-RELATED"/>
    <property type="match status" value="1"/>
</dbReference>
<evidence type="ECO:0000313" key="7">
    <source>
        <dbReference type="EMBL" id="MBB3978481.1"/>
    </source>
</evidence>
<feature type="domain" description="Aldehyde dehydrogenase" evidence="6">
    <location>
        <begin position="23"/>
        <end position="489"/>
    </location>
</feature>
<dbReference type="PANTHER" id="PTHR43111">
    <property type="entry name" value="ALDEHYDE DEHYDROGENASE B-RELATED"/>
    <property type="match status" value="1"/>
</dbReference>
<dbReference type="InterPro" id="IPR016160">
    <property type="entry name" value="Ald_DH_CS_CYS"/>
</dbReference>
<dbReference type="InterPro" id="IPR016161">
    <property type="entry name" value="Ald_DH/histidinol_DH"/>
</dbReference>
<dbReference type="PROSITE" id="PS00070">
    <property type="entry name" value="ALDEHYDE_DEHYDR_CYS"/>
    <property type="match status" value="1"/>
</dbReference>
<dbReference type="InterPro" id="IPR016163">
    <property type="entry name" value="Ald_DH_C"/>
</dbReference>
<evidence type="ECO:0000256" key="2">
    <source>
        <dbReference type="ARBA" id="ARBA00023002"/>
    </source>
</evidence>
<evidence type="ECO:0000256" key="5">
    <source>
        <dbReference type="RuleBase" id="RU003345"/>
    </source>
</evidence>
<dbReference type="Pfam" id="PF00171">
    <property type="entry name" value="Aldedh"/>
    <property type="match status" value="1"/>
</dbReference>
<accession>A0A7W6GJX3</accession>
<dbReference type="Gene3D" id="3.40.605.10">
    <property type="entry name" value="Aldehyde Dehydrogenase, Chain A, domain 1"/>
    <property type="match status" value="1"/>
</dbReference>
<evidence type="ECO:0000256" key="4">
    <source>
        <dbReference type="PROSITE-ProRule" id="PRU10007"/>
    </source>
</evidence>
<dbReference type="Proteomes" id="UP000574761">
    <property type="component" value="Unassembled WGS sequence"/>
</dbReference>
<comment type="similarity">
    <text evidence="1 5">Belongs to the aldehyde dehydrogenase family.</text>
</comment>
<keyword evidence="2 5" id="KW-0560">Oxidoreductase</keyword>
<protein>
    <recommendedName>
        <fullName evidence="3">Aldehyde dehydrogenase</fullName>
    </recommendedName>
</protein>
<gene>
    <name evidence="7" type="ORF">GGQ64_003715</name>
</gene>
<dbReference type="SUPFAM" id="SSF53720">
    <property type="entry name" value="ALDH-like"/>
    <property type="match status" value="1"/>
</dbReference>
<reference evidence="7 8" key="1">
    <citation type="submission" date="2020-08" db="EMBL/GenBank/DDBJ databases">
        <title>Genomic Encyclopedia of Type Strains, Phase IV (KMG-IV): sequencing the most valuable type-strain genomes for metagenomic binning, comparative biology and taxonomic classification.</title>
        <authorList>
            <person name="Goeker M."/>
        </authorList>
    </citation>
    <scope>NUCLEOTIDE SEQUENCE [LARGE SCALE GENOMIC DNA]</scope>
    <source>
        <strain evidence="7 8">DSM 100211</strain>
    </source>
</reference>
<evidence type="ECO:0000256" key="1">
    <source>
        <dbReference type="ARBA" id="ARBA00009986"/>
    </source>
</evidence>
<dbReference type="EMBL" id="JACIEE010000007">
    <property type="protein sequence ID" value="MBB3978481.1"/>
    <property type="molecule type" value="Genomic_DNA"/>
</dbReference>
<dbReference type="AlphaFoldDB" id="A0A7W6GJX3"/>
<dbReference type="FunFam" id="3.40.605.10:FF:000001">
    <property type="entry name" value="Aldehyde dehydrogenase 1"/>
    <property type="match status" value="1"/>
</dbReference>
<dbReference type="CDD" id="cd07116">
    <property type="entry name" value="ALDH_ACDHII-AcoD"/>
    <property type="match status" value="1"/>
</dbReference>
<dbReference type="FunFam" id="3.40.309.10:FF:000017">
    <property type="entry name" value="Aldehyde dehydrogenase B"/>
    <property type="match status" value="1"/>
</dbReference>
<dbReference type="PROSITE" id="PS00687">
    <property type="entry name" value="ALDEHYDE_DEHYDR_GLU"/>
    <property type="match status" value="1"/>
</dbReference>
<feature type="active site" evidence="4">
    <location>
        <position position="258"/>
    </location>
</feature>
<dbReference type="Gene3D" id="3.40.309.10">
    <property type="entry name" value="Aldehyde Dehydrogenase, Chain A, domain 2"/>
    <property type="match status" value="1"/>
</dbReference>
<organism evidence="7 8">
    <name type="scientific">Mycoplana azooxidifex</name>
    <dbReference type="NCBI Taxonomy" id="1636188"/>
    <lineage>
        <taxon>Bacteria</taxon>
        <taxon>Pseudomonadati</taxon>
        <taxon>Pseudomonadota</taxon>
        <taxon>Alphaproteobacteria</taxon>
        <taxon>Hyphomicrobiales</taxon>
        <taxon>Rhizobiaceae</taxon>
        <taxon>Mycoplana</taxon>
    </lineage>
</organism>